<dbReference type="Proteomes" id="UP001359485">
    <property type="component" value="Unassembled WGS sequence"/>
</dbReference>
<sequence>MSYEYLKEYKSINLTIVDLFRRQLSSLTIVKISFKYECIFKVICCLQLDGFSNRISNVFQKADYQKGDLLAVVMGVITALINTNLRNQPVVHCIKTASVRAVMYSEEFESIVMNIAHDIGKVKSKRDRAFLSSDLLGMYDLGSLYFKDRTGDTFKWKGENVSTTKVKSIIFSAAGHGNVIVYGVEGGNLEGRAGVTAIVDPDFQLDIT</sequence>
<dbReference type="PANTHER" id="PTHR43107">
    <property type="entry name" value="LONG-CHAIN FATTY ACID TRANSPORT PROTEIN"/>
    <property type="match status" value="1"/>
</dbReference>
<dbReference type="EMBL" id="JAWJWF010000049">
    <property type="protein sequence ID" value="KAK6618915.1"/>
    <property type="molecule type" value="Genomic_DNA"/>
</dbReference>
<gene>
    <name evidence="5" type="ORF">RUM44_003296</name>
</gene>
<evidence type="ECO:0000256" key="1">
    <source>
        <dbReference type="ARBA" id="ARBA00006432"/>
    </source>
</evidence>
<accession>A0ABR1AG11</accession>
<evidence type="ECO:0000313" key="5">
    <source>
        <dbReference type="EMBL" id="KAK6618915.1"/>
    </source>
</evidence>
<evidence type="ECO:0000256" key="4">
    <source>
        <dbReference type="ARBA" id="ARBA00022840"/>
    </source>
</evidence>
<dbReference type="SUPFAM" id="SSF56801">
    <property type="entry name" value="Acetyl-CoA synthetase-like"/>
    <property type="match status" value="2"/>
</dbReference>
<evidence type="ECO:0000256" key="2">
    <source>
        <dbReference type="ARBA" id="ARBA00022598"/>
    </source>
</evidence>
<keyword evidence="2" id="KW-0436">Ligase</keyword>
<keyword evidence="6" id="KW-1185">Reference proteome</keyword>
<protein>
    <submittedName>
        <fullName evidence="5">Uncharacterized protein</fullName>
    </submittedName>
</protein>
<evidence type="ECO:0000313" key="6">
    <source>
        <dbReference type="Proteomes" id="UP001359485"/>
    </source>
</evidence>
<name>A0ABR1AG11_POLSC</name>
<reference evidence="5 6" key="1">
    <citation type="submission" date="2023-09" db="EMBL/GenBank/DDBJ databases">
        <title>Genomes of two closely related lineages of the louse Polyplax serrata with different host specificities.</title>
        <authorList>
            <person name="Martinu J."/>
            <person name="Tarabai H."/>
            <person name="Stefka J."/>
            <person name="Hypsa V."/>
        </authorList>
    </citation>
    <scope>NUCLEOTIDE SEQUENCE [LARGE SCALE GENOMIC DNA]</scope>
    <source>
        <strain evidence="5">98ZLc_SE</strain>
    </source>
</reference>
<dbReference type="PANTHER" id="PTHR43107:SF15">
    <property type="entry name" value="FATTY ACID TRANSPORT PROTEIN 3, ISOFORM A"/>
    <property type="match status" value="1"/>
</dbReference>
<comment type="similarity">
    <text evidence="1">Belongs to the ATP-dependent AMP-binding enzyme family.</text>
</comment>
<dbReference type="InterPro" id="IPR042099">
    <property type="entry name" value="ANL_N_sf"/>
</dbReference>
<dbReference type="Gene3D" id="3.40.50.12780">
    <property type="entry name" value="N-terminal domain of ligase-like"/>
    <property type="match status" value="1"/>
</dbReference>
<evidence type="ECO:0000256" key="3">
    <source>
        <dbReference type="ARBA" id="ARBA00022741"/>
    </source>
</evidence>
<proteinExistence type="inferred from homology"/>
<organism evidence="5 6">
    <name type="scientific">Polyplax serrata</name>
    <name type="common">Common mouse louse</name>
    <dbReference type="NCBI Taxonomy" id="468196"/>
    <lineage>
        <taxon>Eukaryota</taxon>
        <taxon>Metazoa</taxon>
        <taxon>Ecdysozoa</taxon>
        <taxon>Arthropoda</taxon>
        <taxon>Hexapoda</taxon>
        <taxon>Insecta</taxon>
        <taxon>Pterygota</taxon>
        <taxon>Neoptera</taxon>
        <taxon>Paraneoptera</taxon>
        <taxon>Psocodea</taxon>
        <taxon>Troctomorpha</taxon>
        <taxon>Phthiraptera</taxon>
        <taxon>Anoplura</taxon>
        <taxon>Polyplacidae</taxon>
        <taxon>Polyplax</taxon>
    </lineage>
</organism>
<keyword evidence="3" id="KW-0547">Nucleotide-binding</keyword>
<comment type="caution">
    <text evidence="5">The sequence shown here is derived from an EMBL/GenBank/DDBJ whole genome shotgun (WGS) entry which is preliminary data.</text>
</comment>
<keyword evidence="4" id="KW-0067">ATP-binding</keyword>